<keyword evidence="2" id="KW-1185">Reference proteome</keyword>
<reference evidence="1" key="1">
    <citation type="journal article" date="2023" name="G3 (Bethesda)">
        <title>Whole genome assembly and annotation of the endangered Caribbean coral Acropora cervicornis.</title>
        <authorList>
            <person name="Selwyn J.D."/>
            <person name="Vollmer S.V."/>
        </authorList>
    </citation>
    <scope>NUCLEOTIDE SEQUENCE</scope>
    <source>
        <strain evidence="1">K2</strain>
    </source>
</reference>
<evidence type="ECO:0000313" key="2">
    <source>
        <dbReference type="Proteomes" id="UP001249851"/>
    </source>
</evidence>
<sequence>MAGGYPTRFACHRLRVSLGRVLFQRGLQFRVSIQRQRSPGRFPVRKVYGWLDSTVGLHWIRGNGEYKQFVGDGAKKSQEKQPQDWPPDLVMASTQETEAEEVKQTLEVFALAVEKMNNANGLDELLKRDELWRVLRVAAWVTRFLHNTRTNNQRRVIGPLTTKGIEDQTKSFVAREL</sequence>
<dbReference type="Proteomes" id="UP001249851">
    <property type="component" value="Unassembled WGS sequence"/>
</dbReference>
<accession>A0AAD9Q5K1</accession>
<comment type="caution">
    <text evidence="1">The sequence shown here is derived from an EMBL/GenBank/DDBJ whole genome shotgun (WGS) entry which is preliminary data.</text>
</comment>
<gene>
    <name evidence="1" type="ORF">P5673_023148</name>
</gene>
<organism evidence="1 2">
    <name type="scientific">Acropora cervicornis</name>
    <name type="common">Staghorn coral</name>
    <dbReference type="NCBI Taxonomy" id="6130"/>
    <lineage>
        <taxon>Eukaryota</taxon>
        <taxon>Metazoa</taxon>
        <taxon>Cnidaria</taxon>
        <taxon>Anthozoa</taxon>
        <taxon>Hexacorallia</taxon>
        <taxon>Scleractinia</taxon>
        <taxon>Astrocoeniina</taxon>
        <taxon>Acroporidae</taxon>
        <taxon>Acropora</taxon>
    </lineage>
</organism>
<proteinExistence type="predicted"/>
<dbReference type="EMBL" id="JARQWQ010000064">
    <property type="protein sequence ID" value="KAK2555172.1"/>
    <property type="molecule type" value="Genomic_DNA"/>
</dbReference>
<dbReference type="AlphaFoldDB" id="A0AAD9Q5K1"/>
<reference evidence="1" key="2">
    <citation type="journal article" date="2023" name="Science">
        <title>Genomic signatures of disease resistance in endangered staghorn corals.</title>
        <authorList>
            <person name="Vollmer S.V."/>
            <person name="Selwyn J.D."/>
            <person name="Despard B.A."/>
            <person name="Roesel C.L."/>
        </authorList>
    </citation>
    <scope>NUCLEOTIDE SEQUENCE</scope>
    <source>
        <strain evidence="1">K2</strain>
    </source>
</reference>
<protein>
    <submittedName>
        <fullName evidence="1">Uncharacterized protein</fullName>
    </submittedName>
</protein>
<evidence type="ECO:0000313" key="1">
    <source>
        <dbReference type="EMBL" id="KAK2555172.1"/>
    </source>
</evidence>
<name>A0AAD9Q5K1_ACRCE</name>